<dbReference type="NCBIfam" id="NF033503">
    <property type="entry name" value="LarB"/>
    <property type="match status" value="1"/>
</dbReference>
<dbReference type="EMBL" id="QJUE01000005">
    <property type="protein sequence ID" value="PYE01194.1"/>
    <property type="molecule type" value="Genomic_DNA"/>
</dbReference>
<dbReference type="InterPro" id="IPR000031">
    <property type="entry name" value="PurE_dom"/>
</dbReference>
<dbReference type="Pfam" id="PF00731">
    <property type="entry name" value="AIRC"/>
    <property type="match status" value="1"/>
</dbReference>
<dbReference type="GO" id="GO:0016787">
    <property type="term" value="F:hydrolase activity"/>
    <property type="evidence" value="ECO:0007669"/>
    <property type="project" value="InterPro"/>
</dbReference>
<dbReference type="PANTHER" id="PTHR43064:SF1">
    <property type="entry name" value="SLL1489 PROTEIN"/>
    <property type="match status" value="1"/>
</dbReference>
<dbReference type="OrthoDB" id="9782511at2"/>
<dbReference type="PANTHER" id="PTHR43064">
    <property type="entry name" value="PHOSPHORIBOSYLAMINOIMIDAZOLE CARBOXYLASE-RELATED"/>
    <property type="match status" value="1"/>
</dbReference>
<dbReference type="AlphaFoldDB" id="A0A318QYS1"/>
<feature type="domain" description="PurE" evidence="1">
    <location>
        <begin position="86"/>
        <end position="215"/>
    </location>
</feature>
<evidence type="ECO:0000313" key="2">
    <source>
        <dbReference type="EMBL" id="PYE01194.1"/>
    </source>
</evidence>
<name>A0A318QYS1_PROMR</name>
<reference evidence="2 3" key="1">
    <citation type="journal article" date="2018" name="Appl. Environ. Microbiol.">
        <title>Genome rearrangement shapes Prochlorococcus ecological adaptation.</title>
        <authorList>
            <person name="Yan W."/>
            <person name="Wei S."/>
            <person name="Wang Q."/>
            <person name="Xiao X."/>
            <person name="Zeng Q."/>
            <person name="Jiao N."/>
            <person name="Zhang R."/>
        </authorList>
    </citation>
    <scope>NUCLEOTIDE SEQUENCE [LARGE SCALE GENOMIC DNA]</scope>
    <source>
        <strain evidence="2 3">XMU1408</strain>
    </source>
</reference>
<evidence type="ECO:0000259" key="1">
    <source>
        <dbReference type="SMART" id="SM01001"/>
    </source>
</evidence>
<dbReference type="InterPro" id="IPR039476">
    <property type="entry name" value="P2CMN_synthase_LarB"/>
</dbReference>
<dbReference type="RefSeq" id="WP_158467021.1">
    <property type="nucleotide sequence ID" value="NZ_QJUE01000005.1"/>
</dbReference>
<organism evidence="2 3">
    <name type="scientific">Prochlorococcus marinus XMU1408</name>
    <dbReference type="NCBI Taxonomy" id="2213228"/>
    <lineage>
        <taxon>Bacteria</taxon>
        <taxon>Bacillati</taxon>
        <taxon>Cyanobacteriota</taxon>
        <taxon>Cyanophyceae</taxon>
        <taxon>Synechococcales</taxon>
        <taxon>Prochlorococcaceae</taxon>
        <taxon>Prochlorococcus</taxon>
    </lineage>
</organism>
<dbReference type="GO" id="GO:0006189">
    <property type="term" value="P:'de novo' IMP biosynthetic process"/>
    <property type="evidence" value="ECO:0007669"/>
    <property type="project" value="InterPro"/>
</dbReference>
<sequence>MNQSNIDFQRRRRLGVIEAIWGEHKTIEQISEILKQYQYESETALVTRLSKEKGEKLLVEFPSAEFHEISGCLTMGVFKEFTSSEEEVIILTGGTSDIAVASEAEIALNLHGIKTKLLIDIGVAGLHRLLNRLEEIKSAKVVIACAGMEGALPTVLAGLIPQPIIGLPVSVGYGVSGGGKTALEGMLASCAPGLLVVNIDNGYGAAMAAMRILLA</sequence>
<accession>A0A318QYS1</accession>
<gene>
    <name evidence="2" type="primary">larB</name>
    <name evidence="2" type="ORF">DNJ73_07145</name>
</gene>
<evidence type="ECO:0000313" key="3">
    <source>
        <dbReference type="Proteomes" id="UP000247807"/>
    </source>
</evidence>
<dbReference type="Gene3D" id="3.40.50.1970">
    <property type="match status" value="1"/>
</dbReference>
<proteinExistence type="predicted"/>
<comment type="caution">
    <text evidence="2">The sequence shown here is derived from an EMBL/GenBank/DDBJ whole genome shotgun (WGS) entry which is preliminary data.</text>
</comment>
<dbReference type="SMART" id="SM01001">
    <property type="entry name" value="AIRC"/>
    <property type="match status" value="1"/>
</dbReference>
<dbReference type="Proteomes" id="UP000247807">
    <property type="component" value="Unassembled WGS sequence"/>
</dbReference>
<dbReference type="SUPFAM" id="SSF52255">
    <property type="entry name" value="N5-CAIR mutase (phosphoribosylaminoimidazole carboxylase, PurE)"/>
    <property type="match status" value="1"/>
</dbReference>
<protein>
    <submittedName>
        <fullName evidence="2">Nickel pincer cofactor biosynthesis protein LarB</fullName>
    </submittedName>
</protein>